<keyword evidence="2" id="KW-1185">Reference proteome</keyword>
<organism evidence="1 2">
    <name type="scientific">Rhododendron molle</name>
    <name type="common">Chinese azalea</name>
    <name type="synonym">Azalea mollis</name>
    <dbReference type="NCBI Taxonomy" id="49168"/>
    <lineage>
        <taxon>Eukaryota</taxon>
        <taxon>Viridiplantae</taxon>
        <taxon>Streptophyta</taxon>
        <taxon>Embryophyta</taxon>
        <taxon>Tracheophyta</taxon>
        <taxon>Spermatophyta</taxon>
        <taxon>Magnoliopsida</taxon>
        <taxon>eudicotyledons</taxon>
        <taxon>Gunneridae</taxon>
        <taxon>Pentapetalae</taxon>
        <taxon>asterids</taxon>
        <taxon>Ericales</taxon>
        <taxon>Ericaceae</taxon>
        <taxon>Ericoideae</taxon>
        <taxon>Rhodoreae</taxon>
        <taxon>Rhododendron</taxon>
    </lineage>
</organism>
<reference evidence="1" key="1">
    <citation type="submission" date="2022-02" db="EMBL/GenBank/DDBJ databases">
        <title>Plant Genome Project.</title>
        <authorList>
            <person name="Zhang R.-G."/>
        </authorList>
    </citation>
    <scope>NUCLEOTIDE SEQUENCE</scope>
    <source>
        <strain evidence="1">AT1</strain>
    </source>
</reference>
<dbReference type="EMBL" id="CM046400">
    <property type="protein sequence ID" value="KAI8522547.1"/>
    <property type="molecule type" value="Genomic_DNA"/>
</dbReference>
<evidence type="ECO:0000313" key="2">
    <source>
        <dbReference type="Proteomes" id="UP001062846"/>
    </source>
</evidence>
<name>A0ACC0L220_RHOML</name>
<dbReference type="Proteomes" id="UP001062846">
    <property type="component" value="Chromosome 13"/>
</dbReference>
<protein>
    <submittedName>
        <fullName evidence="1">Uncharacterized protein</fullName>
    </submittedName>
</protein>
<comment type="caution">
    <text evidence="1">The sequence shown here is derived from an EMBL/GenBank/DDBJ whole genome shotgun (WGS) entry which is preliminary data.</text>
</comment>
<gene>
    <name evidence="1" type="ORF">RHMOL_Rhmol13G0005100</name>
</gene>
<evidence type="ECO:0000313" key="1">
    <source>
        <dbReference type="EMBL" id="KAI8522547.1"/>
    </source>
</evidence>
<proteinExistence type="predicted"/>
<sequence>MQTLIGLGASPFVHKFTHYPNPNPEHSSISRVPKFTTYCSCLRKQSRPTLTKTWPLISLSLFGSGFFLGPLIIDGIHSRVNLVVCQNGSVDIGPLHTNIWVPPLLGLFYCTVGLIQLFLDEKLFPNPTEGDLGKTLASLLALVIFIEVSAEMYKDGIADNIEAYILFAGAEFIWFFLDKTRLGFALASIVGLVCPLAEIPIMKLFHLWYYPQANVELFGQEIFLETLILNTTADEQELFSKVIRPVYRCYGLRRMKMFSVKVEEGREGRDGNPSVGPVYRNLLAKNGFPPTDADMCTAWDVFRVSHEKYPGNRMLGWREFNDGKFGPYLWKTYEEVYEEVMHIGSALRASGAEPGSRIGIYGSNCPQWTVAMEACNAHSLICVPLYDTLGPGAVNFIIGHAEIDFVFVQDKKVKELLDPECTHAKRLKMIVCFTSLTVEEKKKAASIEVKPYSWNEFLHMGKDYPSELSPPQPLNICTIMYTSGTSGDPKGVILTHENIVTCVGGMDLFMDQFEDKMTVDDVYISFLPLAHILDRMIEEYFFHKGASVGYYHGDLNALKDDLMELKPTFLAGVPRVFERIHEGMEVFYSVIKALEELNPRRRAIFHILYKYKLAWLNLGFKQKNASWLADLLAFRKVKSRLGGRIRLIVSGGAPLSSEVEEFLRVTSCAFVLQGYGLTETCGLTTVGFPDEMSLIGTVGSAFVSSELRLEEVPEMGYNPLGDPPRGEICVRGKTAFAGYYKNPELTRETLIDGWFHTGDIGEMLPNGVVKIIDRKKNLVKLSQGEYVALEYLEKVYCITPIVEDIWVYGDSFKSMLVAVVVPHEENTLRWAHQNGHRGSFSELCSLNQLRDYVRLELKSTAERNKLRGFEHIKGVILEPQQFDAGRDLVTPTLKKKRGILFKCYKGKIDELYKKLSGGRTTSY</sequence>
<accession>A0ACC0L220</accession>